<keyword evidence="3" id="KW-1185">Reference proteome</keyword>
<keyword evidence="1" id="KW-0812">Transmembrane</keyword>
<reference evidence="2 3" key="1">
    <citation type="submission" date="2016-10" db="EMBL/GenBank/DDBJ databases">
        <authorList>
            <person name="de Groot N.N."/>
        </authorList>
    </citation>
    <scope>NUCLEOTIDE SEQUENCE [LARGE SCALE GENOMIC DNA]</scope>
    <source>
        <strain evidence="2 3">ATCC 51327</strain>
    </source>
</reference>
<sequence length="125" mass="14388">MFKNSGYILILNLILLSLILLFIPILVQIERINFKITNNRQFCSQNKIAALSGIEYQLYLLKDKQTLSKRKLILNDKLTIDIEGGEKNDYYLLESAAGKIGNGYRVIAQIDKENLEVITKTIIRR</sequence>
<proteinExistence type="predicted"/>
<gene>
    <name evidence="2" type="ORF">SAMN02983006_00144</name>
</gene>
<keyword evidence="1" id="KW-0472">Membrane</keyword>
<dbReference type="AlphaFoldDB" id="A0A1I4EWW3"/>
<dbReference type="Proteomes" id="UP000199006">
    <property type="component" value="Unassembled WGS sequence"/>
</dbReference>
<dbReference type="STRING" id="29563.SAMN02983006_00144"/>
<name>A0A1I4EWW3_9FIRM</name>
<accession>A0A1I4EWW3</accession>
<evidence type="ECO:0000313" key="3">
    <source>
        <dbReference type="Proteomes" id="UP000199006"/>
    </source>
</evidence>
<organism evidence="2 3">
    <name type="scientific">Halanaerobium salsuginis</name>
    <dbReference type="NCBI Taxonomy" id="29563"/>
    <lineage>
        <taxon>Bacteria</taxon>
        <taxon>Bacillati</taxon>
        <taxon>Bacillota</taxon>
        <taxon>Clostridia</taxon>
        <taxon>Halanaerobiales</taxon>
        <taxon>Halanaerobiaceae</taxon>
        <taxon>Halanaerobium</taxon>
    </lineage>
</organism>
<evidence type="ECO:0000313" key="2">
    <source>
        <dbReference type="EMBL" id="SFL09026.1"/>
    </source>
</evidence>
<dbReference type="EMBL" id="FOTI01000001">
    <property type="protein sequence ID" value="SFL09026.1"/>
    <property type="molecule type" value="Genomic_DNA"/>
</dbReference>
<evidence type="ECO:0000256" key="1">
    <source>
        <dbReference type="SAM" id="Phobius"/>
    </source>
</evidence>
<keyword evidence="1" id="KW-1133">Transmembrane helix</keyword>
<dbReference type="RefSeq" id="WP_089858107.1">
    <property type="nucleotide sequence ID" value="NZ_FOTI01000001.1"/>
</dbReference>
<protein>
    <submittedName>
        <fullName evidence="2">Uncharacterized protein</fullName>
    </submittedName>
</protein>
<feature type="transmembrane region" description="Helical" evidence="1">
    <location>
        <begin position="6"/>
        <end position="27"/>
    </location>
</feature>